<evidence type="ECO:0000313" key="2">
    <source>
        <dbReference type="Proteomes" id="UP000305202"/>
    </source>
</evidence>
<dbReference type="EMBL" id="SZPQ01000041">
    <property type="protein sequence ID" value="TKI03550.1"/>
    <property type="molecule type" value="Genomic_DNA"/>
</dbReference>
<dbReference type="InterPro" id="IPR002825">
    <property type="entry name" value="Pept_S49_ser-pept_pro"/>
</dbReference>
<name>A0ABY2SF80_9HYPH</name>
<dbReference type="Gene3D" id="3.90.226.10">
    <property type="entry name" value="2-enoyl-CoA Hydratase, Chain A, domain 1"/>
    <property type="match status" value="1"/>
</dbReference>
<organism evidence="1 2">
    <name type="scientific">Martelella alba</name>
    <dbReference type="NCBI Taxonomy" id="2590451"/>
    <lineage>
        <taxon>Bacteria</taxon>
        <taxon>Pseudomonadati</taxon>
        <taxon>Pseudomonadota</taxon>
        <taxon>Alphaproteobacteria</taxon>
        <taxon>Hyphomicrobiales</taxon>
        <taxon>Aurantimonadaceae</taxon>
        <taxon>Martelella</taxon>
    </lineage>
</organism>
<proteinExistence type="predicted"/>
<dbReference type="PANTHER" id="PTHR35984:SF1">
    <property type="entry name" value="PERIPLASMIC SERINE PROTEASE"/>
    <property type="match status" value="1"/>
</dbReference>
<dbReference type="InterPro" id="IPR029045">
    <property type="entry name" value="ClpP/crotonase-like_dom_sf"/>
</dbReference>
<dbReference type="RefSeq" id="WP_136992290.1">
    <property type="nucleotide sequence ID" value="NZ_SZPQ01000041.1"/>
</dbReference>
<dbReference type="Pfam" id="PF01972">
    <property type="entry name" value="SDH_protease"/>
    <property type="match status" value="1"/>
</dbReference>
<sequence>MAYLDNALEAHISWHITQFGKSNFEGCDVIAYYGGIQFWSKDVYQPKIENLASKNKAEEGHPKCLVIILYTTGGSVEAVEKMVEITRHFYQEVSFIVPDIAMSAGTIWCMSGDRIFMDYSSSLGPIDPQLLLPDGRWVPALGYLDKSEELIKKSAEGKLTDAELAMLTNLDLAQLRRFEQARDLSIDLLKKWLVEYKFRNWNTHQTNPLKVGKIVTKRQKTNRAQEIAKALSDNRKWHSHSRMIGINTLINELHLKIEDYTNNPQMSDSIRNLHRVIMEYMERAKLQVLVLTSFSPDAI</sequence>
<protein>
    <submittedName>
        <fullName evidence="1">Serine dehydrogenasease</fullName>
    </submittedName>
</protein>
<dbReference type="SUPFAM" id="SSF52096">
    <property type="entry name" value="ClpP/crotonase"/>
    <property type="match status" value="1"/>
</dbReference>
<gene>
    <name evidence="1" type="ORF">FCN80_20950</name>
</gene>
<dbReference type="PANTHER" id="PTHR35984">
    <property type="entry name" value="PERIPLASMIC SERINE PROTEASE"/>
    <property type="match status" value="1"/>
</dbReference>
<evidence type="ECO:0000313" key="1">
    <source>
        <dbReference type="EMBL" id="TKI03550.1"/>
    </source>
</evidence>
<accession>A0ABY2SF80</accession>
<comment type="caution">
    <text evidence="1">The sequence shown here is derived from an EMBL/GenBank/DDBJ whole genome shotgun (WGS) entry which is preliminary data.</text>
</comment>
<keyword evidence="2" id="KW-1185">Reference proteome</keyword>
<reference evidence="1 2" key="1">
    <citation type="submission" date="2019-04" db="EMBL/GenBank/DDBJ databases">
        <authorList>
            <person name="Li M."/>
            <person name="Gao C."/>
        </authorList>
    </citation>
    <scope>NUCLEOTIDE SEQUENCE [LARGE SCALE GENOMIC DNA]</scope>
    <source>
        <strain evidence="1 2">BGMRC 2031</strain>
    </source>
</reference>
<dbReference type="Proteomes" id="UP000305202">
    <property type="component" value="Unassembled WGS sequence"/>
</dbReference>